<accession>A0ABQ9Z396</accession>
<evidence type="ECO:0000313" key="2">
    <source>
        <dbReference type="Proteomes" id="UP001234178"/>
    </source>
</evidence>
<comment type="caution">
    <text evidence="1">The sequence shown here is derived from an EMBL/GenBank/DDBJ whole genome shotgun (WGS) entry which is preliminary data.</text>
</comment>
<organism evidence="1 2">
    <name type="scientific">Daphnia magna</name>
    <dbReference type="NCBI Taxonomy" id="35525"/>
    <lineage>
        <taxon>Eukaryota</taxon>
        <taxon>Metazoa</taxon>
        <taxon>Ecdysozoa</taxon>
        <taxon>Arthropoda</taxon>
        <taxon>Crustacea</taxon>
        <taxon>Branchiopoda</taxon>
        <taxon>Diplostraca</taxon>
        <taxon>Cladocera</taxon>
        <taxon>Anomopoda</taxon>
        <taxon>Daphniidae</taxon>
        <taxon>Daphnia</taxon>
    </lineage>
</organism>
<evidence type="ECO:0000313" key="1">
    <source>
        <dbReference type="EMBL" id="KAK4006910.1"/>
    </source>
</evidence>
<proteinExistence type="predicted"/>
<name>A0ABQ9Z396_9CRUS</name>
<gene>
    <name evidence="1" type="ORF">OUZ56_012065</name>
</gene>
<dbReference type="Proteomes" id="UP001234178">
    <property type="component" value="Unassembled WGS sequence"/>
</dbReference>
<sequence>MQYFRYSIKASLENLTSQNGYNSNAPFQSKIQSTMSTRPRLQKHQLIITDEKTGLWNFSSSLLTNLK</sequence>
<keyword evidence="2" id="KW-1185">Reference proteome</keyword>
<protein>
    <submittedName>
        <fullName evidence="1">Uncharacterized protein</fullName>
    </submittedName>
</protein>
<dbReference type="EMBL" id="JAOYFB010000002">
    <property type="protein sequence ID" value="KAK4006910.1"/>
    <property type="molecule type" value="Genomic_DNA"/>
</dbReference>
<reference evidence="1 2" key="1">
    <citation type="journal article" date="2023" name="Nucleic Acids Res.">
        <title>The hologenome of Daphnia magna reveals possible DNA methylation and microbiome-mediated evolution of the host genome.</title>
        <authorList>
            <person name="Chaturvedi A."/>
            <person name="Li X."/>
            <person name="Dhandapani V."/>
            <person name="Marshall H."/>
            <person name="Kissane S."/>
            <person name="Cuenca-Cambronero M."/>
            <person name="Asole G."/>
            <person name="Calvet F."/>
            <person name="Ruiz-Romero M."/>
            <person name="Marangio P."/>
            <person name="Guigo R."/>
            <person name="Rago D."/>
            <person name="Mirbahai L."/>
            <person name="Eastwood N."/>
            <person name="Colbourne J.K."/>
            <person name="Zhou J."/>
            <person name="Mallon E."/>
            <person name="Orsini L."/>
        </authorList>
    </citation>
    <scope>NUCLEOTIDE SEQUENCE [LARGE SCALE GENOMIC DNA]</scope>
    <source>
        <strain evidence="1">LRV0_1</strain>
    </source>
</reference>